<dbReference type="Gene3D" id="3.10.20.30">
    <property type="match status" value="1"/>
</dbReference>
<accession>E6QJY9</accession>
<protein>
    <submittedName>
        <fullName evidence="1">Molybdopterin synthase subunit MoaD / molybdopterin synthase subunit MoaE</fullName>
    </submittedName>
</protein>
<dbReference type="InterPro" id="IPR016155">
    <property type="entry name" value="Mopterin_synth/thiamin_S_b"/>
</dbReference>
<name>E6QJY9_9ZZZZ</name>
<dbReference type="SUPFAM" id="SSF54690">
    <property type="entry name" value="Molybdopterin synthase subunit MoaE"/>
    <property type="match status" value="1"/>
</dbReference>
<dbReference type="SUPFAM" id="SSF54285">
    <property type="entry name" value="MoaD/ThiS"/>
    <property type="match status" value="1"/>
</dbReference>
<evidence type="ECO:0000313" key="1">
    <source>
        <dbReference type="EMBL" id="CBI07556.1"/>
    </source>
</evidence>
<dbReference type="InterPro" id="IPR003749">
    <property type="entry name" value="ThiS/MoaD-like"/>
</dbReference>
<dbReference type="Gene3D" id="3.90.1170.40">
    <property type="entry name" value="Molybdopterin biosynthesis MoaE subunit"/>
    <property type="match status" value="1"/>
</dbReference>
<organism evidence="1">
    <name type="scientific">mine drainage metagenome</name>
    <dbReference type="NCBI Taxonomy" id="410659"/>
    <lineage>
        <taxon>unclassified sequences</taxon>
        <taxon>metagenomes</taxon>
        <taxon>ecological metagenomes</taxon>
    </lineage>
</organism>
<comment type="caution">
    <text evidence="1">The sequence shown here is derived from an EMBL/GenBank/DDBJ whole genome shotgun (WGS) entry which is preliminary data.</text>
</comment>
<dbReference type="Pfam" id="PF02597">
    <property type="entry name" value="ThiS"/>
    <property type="match status" value="1"/>
</dbReference>
<dbReference type="CDD" id="cd00756">
    <property type="entry name" value="MoaE"/>
    <property type="match status" value="1"/>
</dbReference>
<dbReference type="InterPro" id="IPR003448">
    <property type="entry name" value="Mopterin_biosynth_MoaE"/>
</dbReference>
<dbReference type="Pfam" id="PF02391">
    <property type="entry name" value="MoaE"/>
    <property type="match status" value="1"/>
</dbReference>
<dbReference type="AlphaFoldDB" id="E6QJY9"/>
<dbReference type="InterPro" id="IPR036563">
    <property type="entry name" value="MoaE_sf"/>
</dbReference>
<gene>
    <name evidence="1" type="ORF">CARN6_0906</name>
</gene>
<reference evidence="1" key="1">
    <citation type="submission" date="2009-10" db="EMBL/GenBank/DDBJ databases">
        <title>Diversity of trophic interactions inside an arsenic-rich microbial ecosystem.</title>
        <authorList>
            <person name="Bertin P.N."/>
            <person name="Heinrich-Salmeron A."/>
            <person name="Pelletier E."/>
            <person name="Goulhen-Chollet F."/>
            <person name="Arsene-Ploetze F."/>
            <person name="Gallien S."/>
            <person name="Calteau A."/>
            <person name="Vallenet D."/>
            <person name="Casiot C."/>
            <person name="Chane-Woon-Ming B."/>
            <person name="Giloteaux L."/>
            <person name="Barakat M."/>
            <person name="Bonnefoy V."/>
            <person name="Bruneel O."/>
            <person name="Chandler M."/>
            <person name="Cleiss J."/>
            <person name="Duran R."/>
            <person name="Elbaz-Poulichet F."/>
            <person name="Fonknechten N."/>
            <person name="Lauga B."/>
            <person name="Mornico D."/>
            <person name="Ortet P."/>
            <person name="Schaeffer C."/>
            <person name="Siguier P."/>
            <person name="Alexander Thil Smith A."/>
            <person name="Van Dorsselaer A."/>
            <person name="Weissenbach J."/>
            <person name="Medigue C."/>
            <person name="Le Paslier D."/>
        </authorList>
    </citation>
    <scope>NUCLEOTIDE SEQUENCE</scope>
</reference>
<proteinExistence type="predicted"/>
<dbReference type="PANTHER" id="PTHR23404">
    <property type="entry name" value="MOLYBDOPTERIN SYNTHASE RELATED"/>
    <property type="match status" value="1"/>
</dbReference>
<dbReference type="GO" id="GO:0006777">
    <property type="term" value="P:Mo-molybdopterin cofactor biosynthetic process"/>
    <property type="evidence" value="ECO:0007669"/>
    <property type="project" value="InterPro"/>
</dbReference>
<sequence length="265" mass="28989">MGRRFVYRQGILFKIMQIQLLPFGILKSALRSSSMELPEGATVANLVDALSAQFEQGGLDFRLLAQIAVSVNAEYASASFVLHDQDVVGLLPPVSGGSGAEKSATLTYLTRSEIPGERLVAEAKHGADGAVVVFDGIVRNHTRDRETLYLDYEAYEEMAERQLKVLAEQAVERFGVRSVAIVHRLGRLGIGESSVFIVVSSAHRGAAFDACRWVIDTLKKTVPIWKHETFRDGAVWADGEPFPAEISLYSDGEEAPGLDSPERKP</sequence>
<dbReference type="InterPro" id="IPR012675">
    <property type="entry name" value="Beta-grasp_dom_sf"/>
</dbReference>
<dbReference type="CDD" id="cd00754">
    <property type="entry name" value="Ubl_MoaD"/>
    <property type="match status" value="1"/>
</dbReference>
<dbReference type="EMBL" id="CABQ01000105">
    <property type="protein sequence ID" value="CBI07556.1"/>
    <property type="molecule type" value="Genomic_DNA"/>
</dbReference>